<evidence type="ECO:0000313" key="1">
    <source>
        <dbReference type="EMBL" id="KAE9339203.1"/>
    </source>
</evidence>
<accession>A0A6A4FMC7</accession>
<dbReference type="AlphaFoldDB" id="A0A6A4FMC7"/>
<gene>
    <name evidence="1" type="ORF">PR003_g11134</name>
</gene>
<evidence type="ECO:0008006" key="3">
    <source>
        <dbReference type="Google" id="ProtNLM"/>
    </source>
</evidence>
<organism evidence="1 2">
    <name type="scientific">Phytophthora rubi</name>
    <dbReference type="NCBI Taxonomy" id="129364"/>
    <lineage>
        <taxon>Eukaryota</taxon>
        <taxon>Sar</taxon>
        <taxon>Stramenopiles</taxon>
        <taxon>Oomycota</taxon>
        <taxon>Peronosporomycetes</taxon>
        <taxon>Peronosporales</taxon>
        <taxon>Peronosporaceae</taxon>
        <taxon>Phytophthora</taxon>
    </lineage>
</organism>
<keyword evidence="2" id="KW-1185">Reference proteome</keyword>
<dbReference type="EMBL" id="QXFT01000630">
    <property type="protein sequence ID" value="KAE9339203.1"/>
    <property type="molecule type" value="Genomic_DNA"/>
</dbReference>
<dbReference type="Proteomes" id="UP000434957">
    <property type="component" value="Unassembled WGS sequence"/>
</dbReference>
<sequence length="190" mass="22455">MPEQVTFEKVKSNGSEVKMQVPVLRDGDWKEWLEWLLRLSEYFMFMGYSQNDADQLDFVEDVQVLLHDDDLLLFNETVAEEQYVSNNVAIQALRRLTAVHCPPGTRALIMDQLIQTKKTRTMTVREYARNFRKLLRMIPFVKENEPVPEADLVRMFKSAMPVDWQLQLNRHARTWDLTSMEAQFEAIERN</sequence>
<comment type="caution">
    <text evidence="1">The sequence shown here is derived from an EMBL/GenBank/DDBJ whole genome shotgun (WGS) entry which is preliminary data.</text>
</comment>
<name>A0A6A4FMC7_9STRA</name>
<evidence type="ECO:0000313" key="2">
    <source>
        <dbReference type="Proteomes" id="UP000434957"/>
    </source>
</evidence>
<protein>
    <recommendedName>
        <fullName evidence="3">Retrotransposon gag domain-containing protein</fullName>
    </recommendedName>
</protein>
<reference evidence="1 2" key="1">
    <citation type="submission" date="2018-08" db="EMBL/GenBank/DDBJ databases">
        <title>Genomic investigation of the strawberry pathogen Phytophthora fragariae indicates pathogenicity is determined by transcriptional variation in three key races.</title>
        <authorList>
            <person name="Adams T.M."/>
            <person name="Armitage A.D."/>
            <person name="Sobczyk M.K."/>
            <person name="Bates H.J."/>
            <person name="Dunwell J.M."/>
            <person name="Nellist C.F."/>
            <person name="Harrison R.J."/>
        </authorList>
    </citation>
    <scope>NUCLEOTIDE SEQUENCE [LARGE SCALE GENOMIC DNA]</scope>
    <source>
        <strain evidence="1 2">SCRP333</strain>
    </source>
</reference>
<proteinExistence type="predicted"/>